<evidence type="ECO:0000313" key="3">
    <source>
        <dbReference type="Proteomes" id="UP000595894"/>
    </source>
</evidence>
<feature type="transmembrane region" description="Helical" evidence="1">
    <location>
        <begin position="79"/>
        <end position="99"/>
    </location>
</feature>
<feature type="transmembrane region" description="Helical" evidence="1">
    <location>
        <begin position="56"/>
        <end position="73"/>
    </location>
</feature>
<name>A0A974NUZ0_9SPHN</name>
<dbReference type="AlphaFoldDB" id="A0A974NUZ0"/>
<feature type="transmembrane region" description="Helical" evidence="1">
    <location>
        <begin position="106"/>
        <end position="125"/>
    </location>
</feature>
<keyword evidence="1" id="KW-0472">Membrane</keyword>
<evidence type="ECO:0000313" key="2">
    <source>
        <dbReference type="EMBL" id="QQV77273.1"/>
    </source>
</evidence>
<dbReference type="RefSeq" id="WP_202093623.1">
    <property type="nucleotide sequence ID" value="NZ_CP061035.1"/>
</dbReference>
<keyword evidence="1" id="KW-1133">Transmembrane helix</keyword>
<protein>
    <submittedName>
        <fullName evidence="2">Uncharacterized protein</fullName>
    </submittedName>
</protein>
<dbReference type="KEGG" id="sari:H5J25_18525"/>
<feature type="transmembrane region" description="Helical" evidence="1">
    <location>
        <begin position="28"/>
        <end position="44"/>
    </location>
</feature>
<gene>
    <name evidence="2" type="ORF">H5J25_18525</name>
</gene>
<organism evidence="2 3">
    <name type="scientific">Sphingomonas aliaeris</name>
    <dbReference type="NCBI Taxonomy" id="2759526"/>
    <lineage>
        <taxon>Bacteria</taxon>
        <taxon>Pseudomonadati</taxon>
        <taxon>Pseudomonadota</taxon>
        <taxon>Alphaproteobacteria</taxon>
        <taxon>Sphingomonadales</taxon>
        <taxon>Sphingomonadaceae</taxon>
        <taxon>Sphingomonas</taxon>
    </lineage>
</organism>
<proteinExistence type="predicted"/>
<dbReference type="Proteomes" id="UP000595894">
    <property type="component" value="Chromosome"/>
</dbReference>
<keyword evidence="1" id="KW-0812">Transmembrane</keyword>
<keyword evidence="3" id="KW-1185">Reference proteome</keyword>
<dbReference type="EMBL" id="CP061035">
    <property type="protein sequence ID" value="QQV77273.1"/>
    <property type="molecule type" value="Genomic_DNA"/>
</dbReference>
<evidence type="ECO:0000256" key="1">
    <source>
        <dbReference type="SAM" id="Phobius"/>
    </source>
</evidence>
<reference evidence="3" key="1">
    <citation type="submission" date="2020-09" db="EMBL/GenBank/DDBJ databases">
        <title>Sphingomonas sp., a new species isolated from pork steak.</title>
        <authorList>
            <person name="Heidler von Heilborn D."/>
        </authorList>
    </citation>
    <scope>NUCLEOTIDE SEQUENCE [LARGE SCALE GENOMIC DNA]</scope>
</reference>
<sequence>MLIVVLFNFLLVMCAVYAFARGGAPERVVAAAFVAAAAASYAVIPAKGHFHGVEVGLLLIDAGLLAVLTGVALRANRFWPIWIASFQMFALLVHVARAYQEDVLPIVYFAVISRIAYPMLLLLAIGTARHFWRVRQYGEDADWCTRLA</sequence>
<accession>A0A974NUZ0</accession>